<organism evidence="1 2">
    <name type="scientific">Panagrolaimus sp. PS1159</name>
    <dbReference type="NCBI Taxonomy" id="55785"/>
    <lineage>
        <taxon>Eukaryota</taxon>
        <taxon>Metazoa</taxon>
        <taxon>Ecdysozoa</taxon>
        <taxon>Nematoda</taxon>
        <taxon>Chromadorea</taxon>
        <taxon>Rhabditida</taxon>
        <taxon>Tylenchina</taxon>
        <taxon>Panagrolaimomorpha</taxon>
        <taxon>Panagrolaimoidea</taxon>
        <taxon>Panagrolaimidae</taxon>
        <taxon>Panagrolaimus</taxon>
    </lineage>
</organism>
<accession>A0AC35EV54</accession>
<reference evidence="2" key="1">
    <citation type="submission" date="2022-11" db="UniProtKB">
        <authorList>
            <consortium name="WormBaseParasite"/>
        </authorList>
    </citation>
    <scope>IDENTIFICATION</scope>
</reference>
<evidence type="ECO:0000313" key="1">
    <source>
        <dbReference type="Proteomes" id="UP000887580"/>
    </source>
</evidence>
<dbReference type="Proteomes" id="UP000887580">
    <property type="component" value="Unplaced"/>
</dbReference>
<proteinExistence type="predicted"/>
<name>A0AC35EV54_9BILA</name>
<sequence>IQYRNVARQPPPSLECRPRAMHPGPSGAHHQNFVQQQPAPSSFSQLPSGFRTSQPPQHLVQQQQHPPVYGYPQQSFFHGATEFAQHAQAGTYVAVNENGQPIGYYVPQYQQWRPQQQQQHAYHLPPSSNARRIRPSSNYIPSSPIFSQHPPHIQYRNVAR</sequence>
<protein>
    <submittedName>
        <fullName evidence="2">Uncharacterized protein</fullName>
    </submittedName>
</protein>
<dbReference type="WBParaSite" id="PS1159_v2.g11081.t1">
    <property type="protein sequence ID" value="PS1159_v2.g11081.t1"/>
    <property type="gene ID" value="PS1159_v2.g11081"/>
</dbReference>
<evidence type="ECO:0000313" key="2">
    <source>
        <dbReference type="WBParaSite" id="PS1159_v2.g11081.t1"/>
    </source>
</evidence>